<dbReference type="GO" id="GO:0016757">
    <property type="term" value="F:glycosyltransferase activity"/>
    <property type="evidence" value="ECO:0007669"/>
    <property type="project" value="InterPro"/>
</dbReference>
<organism evidence="2 3">
    <name type="scientific">Guptibacillus hwajinpoensis</name>
    <dbReference type="NCBI Taxonomy" id="208199"/>
    <lineage>
        <taxon>Bacteria</taxon>
        <taxon>Bacillati</taxon>
        <taxon>Bacillota</taxon>
        <taxon>Bacilli</taxon>
        <taxon>Bacillales</taxon>
        <taxon>Guptibacillaceae</taxon>
        <taxon>Guptibacillus</taxon>
    </lineage>
</organism>
<keyword evidence="2" id="KW-0808">Transferase</keyword>
<dbReference type="RefSeq" id="WP_136945718.1">
    <property type="nucleotide sequence ID" value="NZ_SWFM01000001.1"/>
</dbReference>
<evidence type="ECO:0000259" key="1">
    <source>
        <dbReference type="Pfam" id="PF00534"/>
    </source>
</evidence>
<dbReference type="OrthoDB" id="158463at2"/>
<accession>A0A4U1MMK0</accession>
<dbReference type="InterPro" id="IPR001296">
    <property type="entry name" value="Glyco_trans_1"/>
</dbReference>
<evidence type="ECO:0000313" key="2">
    <source>
        <dbReference type="EMBL" id="TKD71865.1"/>
    </source>
</evidence>
<comment type="caution">
    <text evidence="2">The sequence shown here is derived from an EMBL/GenBank/DDBJ whole genome shotgun (WGS) entry which is preliminary data.</text>
</comment>
<evidence type="ECO:0000313" key="3">
    <source>
        <dbReference type="Proteomes" id="UP000310541"/>
    </source>
</evidence>
<sequence length="357" mass="40455">MKLLFVFYVPSGGVETLNRQRCFALQQQGIYCELLYLQDGEGKKNNVNIPIHITNKDLEIKSILEHGQFDAVIVCSNHSFLPRLRKLGYSGRIIYEVQGLGSKVEANNWLRNAQNIITSNADALLFPQTSHLKELCTNYFPNKPKYCFHNCFDTKNFTYVDTKKEGAPIIGWVGRLEPNKNWRGFVELANLISKRNPSIQFWIFEDAALASPKERSDFKLLIASYGLTNKITIRSNVPHSQMASYYSKIGDSGGFLCSTSKVEGFGYAIVEAISCRCPVLTTDSDGVRSFIVHEQTGLFYDENQLNKAVNQAFDLMNNKVLRDRIRSAGLSYIQEHLSPLVYSTNFVKMMNDLGVQK</sequence>
<name>A0A4U1MMK0_9BACL</name>
<gene>
    <name evidence="2" type="ORF">FBF83_03430</name>
</gene>
<proteinExistence type="predicted"/>
<reference evidence="2 3" key="1">
    <citation type="submission" date="2019-04" db="EMBL/GenBank/DDBJ databases">
        <title>Genome sequence of Bacillus hwajinpoensis strain Y2.</title>
        <authorList>
            <person name="Fair J.L."/>
            <person name="Maclea K.S."/>
        </authorList>
    </citation>
    <scope>NUCLEOTIDE SEQUENCE [LARGE SCALE GENOMIC DNA]</scope>
    <source>
        <strain evidence="2 3">Y2</strain>
    </source>
</reference>
<dbReference type="InterPro" id="IPR050194">
    <property type="entry name" value="Glycosyltransferase_grp1"/>
</dbReference>
<dbReference type="SUPFAM" id="SSF53756">
    <property type="entry name" value="UDP-Glycosyltransferase/glycogen phosphorylase"/>
    <property type="match status" value="1"/>
</dbReference>
<protein>
    <submittedName>
        <fullName evidence="2">Glycosyltransferase family 4 protein</fullName>
    </submittedName>
</protein>
<dbReference type="PANTHER" id="PTHR45947">
    <property type="entry name" value="SULFOQUINOVOSYL TRANSFERASE SQD2"/>
    <property type="match status" value="1"/>
</dbReference>
<dbReference type="EMBL" id="SWFM01000001">
    <property type="protein sequence ID" value="TKD71865.1"/>
    <property type="molecule type" value="Genomic_DNA"/>
</dbReference>
<dbReference type="Gene3D" id="3.40.50.2000">
    <property type="entry name" value="Glycogen Phosphorylase B"/>
    <property type="match status" value="2"/>
</dbReference>
<dbReference type="Proteomes" id="UP000310541">
    <property type="component" value="Unassembled WGS sequence"/>
</dbReference>
<dbReference type="CDD" id="cd03801">
    <property type="entry name" value="GT4_PimA-like"/>
    <property type="match status" value="1"/>
</dbReference>
<dbReference type="Pfam" id="PF00534">
    <property type="entry name" value="Glycos_transf_1"/>
    <property type="match status" value="1"/>
</dbReference>
<feature type="domain" description="Glycosyl transferase family 1" evidence="1">
    <location>
        <begin position="162"/>
        <end position="329"/>
    </location>
</feature>
<dbReference type="AlphaFoldDB" id="A0A4U1MMK0"/>
<dbReference type="PANTHER" id="PTHR45947:SF3">
    <property type="entry name" value="SULFOQUINOVOSYL TRANSFERASE SQD2"/>
    <property type="match status" value="1"/>
</dbReference>